<evidence type="ECO:0000256" key="1">
    <source>
        <dbReference type="ARBA" id="ARBA00023015"/>
    </source>
</evidence>
<keyword evidence="6" id="KW-1185">Reference proteome</keyword>
<organism evidence="5 6">
    <name type="scientific">Nonomuraea guangzhouensis</name>
    <dbReference type="NCBI Taxonomy" id="1291555"/>
    <lineage>
        <taxon>Bacteria</taxon>
        <taxon>Bacillati</taxon>
        <taxon>Actinomycetota</taxon>
        <taxon>Actinomycetes</taxon>
        <taxon>Streptosporangiales</taxon>
        <taxon>Streptosporangiaceae</taxon>
        <taxon>Nonomuraea</taxon>
    </lineage>
</organism>
<dbReference type="PANTHER" id="PTHR44688">
    <property type="entry name" value="DNA-BINDING TRANSCRIPTIONAL ACTIVATOR DEVR_DOSR"/>
    <property type="match status" value="1"/>
</dbReference>
<gene>
    <name evidence="5" type="ORF">ACFSJ0_52375</name>
</gene>
<keyword evidence="2" id="KW-0238">DNA-binding</keyword>
<dbReference type="PANTHER" id="PTHR44688:SF16">
    <property type="entry name" value="DNA-BINDING TRANSCRIPTIONAL ACTIVATOR DEVR_DOSR"/>
    <property type="match status" value="1"/>
</dbReference>
<name>A0ABW4GSE1_9ACTN</name>
<dbReference type="PROSITE" id="PS50043">
    <property type="entry name" value="HTH_LUXR_2"/>
    <property type="match status" value="1"/>
</dbReference>
<protein>
    <submittedName>
        <fullName evidence="5">Helix-turn-helix transcriptional regulator</fullName>
    </submittedName>
</protein>
<feature type="domain" description="HTH luxR-type" evidence="4">
    <location>
        <begin position="302"/>
        <end position="365"/>
    </location>
</feature>
<evidence type="ECO:0000259" key="4">
    <source>
        <dbReference type="PROSITE" id="PS50043"/>
    </source>
</evidence>
<dbReference type="CDD" id="cd06170">
    <property type="entry name" value="LuxR_C_like"/>
    <property type="match status" value="1"/>
</dbReference>
<dbReference type="InterPro" id="IPR000792">
    <property type="entry name" value="Tscrpt_reg_LuxR_C"/>
</dbReference>
<evidence type="ECO:0000256" key="3">
    <source>
        <dbReference type="ARBA" id="ARBA00023163"/>
    </source>
</evidence>
<sequence>MIPSQDRLARELYAAMGQGANPNELGEAISRAISKWVSHDALRLVGTSPATGLGLGSFSFWHRYDPALISALAMHRYLDGDPCRPAALARLPVPVGLVGTGRGGSPCKQHGDGPCDLHGDRLIREVLLAHGAGCELRLLLRDSHGVWGLLGLIRSEGGRPFGPEDADRALRLGPALLAALRRYVTCAPLTPSFPSLPAGLIVVGPDHTVRAVTPQARAWLTQIWSPGRSSLPDWLADMSSIGLSLDTRTYARDPRSWRPLICAPPASFGRWTAIEGQPLDPDGSGDVAIIIQAATGPLLLPTFCDWYGITPRERSVVELLHDGAAPKQIARRLDLSVHTVNDHLKAVFRKTGASGRDELMAALTG</sequence>
<dbReference type="EMBL" id="JBHUCM010000049">
    <property type="protein sequence ID" value="MFD1545721.1"/>
    <property type="molecule type" value="Genomic_DNA"/>
</dbReference>
<keyword evidence="1" id="KW-0805">Transcription regulation</keyword>
<reference evidence="6" key="1">
    <citation type="journal article" date="2019" name="Int. J. Syst. Evol. Microbiol.">
        <title>The Global Catalogue of Microorganisms (GCM) 10K type strain sequencing project: providing services to taxonomists for standard genome sequencing and annotation.</title>
        <authorList>
            <consortium name="The Broad Institute Genomics Platform"/>
            <consortium name="The Broad Institute Genome Sequencing Center for Infectious Disease"/>
            <person name="Wu L."/>
            <person name="Ma J."/>
        </authorList>
    </citation>
    <scope>NUCLEOTIDE SEQUENCE [LARGE SCALE GENOMIC DNA]</scope>
    <source>
        <strain evidence="6">CGMCC 1.15399</strain>
    </source>
</reference>
<proteinExistence type="predicted"/>
<dbReference type="Proteomes" id="UP001597097">
    <property type="component" value="Unassembled WGS sequence"/>
</dbReference>
<dbReference type="SMART" id="SM00421">
    <property type="entry name" value="HTH_LUXR"/>
    <property type="match status" value="1"/>
</dbReference>
<comment type="caution">
    <text evidence="5">The sequence shown here is derived from an EMBL/GenBank/DDBJ whole genome shotgun (WGS) entry which is preliminary data.</text>
</comment>
<keyword evidence="3" id="KW-0804">Transcription</keyword>
<evidence type="ECO:0000256" key="2">
    <source>
        <dbReference type="ARBA" id="ARBA00023125"/>
    </source>
</evidence>
<evidence type="ECO:0000313" key="5">
    <source>
        <dbReference type="EMBL" id="MFD1545721.1"/>
    </source>
</evidence>
<dbReference type="RefSeq" id="WP_219529589.1">
    <property type="nucleotide sequence ID" value="NZ_JAHKRM010000007.1"/>
</dbReference>
<accession>A0ABW4GSE1</accession>
<dbReference type="Pfam" id="PF00196">
    <property type="entry name" value="GerE"/>
    <property type="match status" value="1"/>
</dbReference>
<evidence type="ECO:0000313" key="6">
    <source>
        <dbReference type="Proteomes" id="UP001597097"/>
    </source>
</evidence>